<protein>
    <recommendedName>
        <fullName evidence="2">SAP domain-containing protein</fullName>
    </recommendedName>
</protein>
<gene>
    <name evidence="1" type="ORF">S03H2_10235</name>
</gene>
<dbReference type="AlphaFoldDB" id="X1FIE6"/>
<comment type="caution">
    <text evidence="1">The sequence shown here is derived from an EMBL/GenBank/DDBJ whole genome shotgun (WGS) entry which is preliminary data.</text>
</comment>
<proteinExistence type="predicted"/>
<organism evidence="1">
    <name type="scientific">marine sediment metagenome</name>
    <dbReference type="NCBI Taxonomy" id="412755"/>
    <lineage>
        <taxon>unclassified sequences</taxon>
        <taxon>metagenomes</taxon>
        <taxon>ecological metagenomes</taxon>
    </lineage>
</organism>
<sequence length="146" mass="17487">MYDTLSLHDLRQIATSEGVRVSKKKYVLVKRLEDKEHQQQLFRNKYKCPLEKYNSSMEVVVFDLCRKKHALVKGVMKGENRVQYRTSRKKKQSFSVDDIHIRFNMTFDNGDCEMWLKEDVRVVVDNLTSEQISFLARNFRCTFVYY</sequence>
<name>X1FIE6_9ZZZZ</name>
<accession>X1FIE6</accession>
<evidence type="ECO:0000313" key="1">
    <source>
        <dbReference type="EMBL" id="GAH29164.1"/>
    </source>
</evidence>
<reference evidence="1" key="1">
    <citation type="journal article" date="2014" name="Front. Microbiol.">
        <title>High frequency of phylogenetically diverse reductive dehalogenase-homologous genes in deep subseafloor sedimentary metagenomes.</title>
        <authorList>
            <person name="Kawai M."/>
            <person name="Futagami T."/>
            <person name="Toyoda A."/>
            <person name="Takaki Y."/>
            <person name="Nishi S."/>
            <person name="Hori S."/>
            <person name="Arai W."/>
            <person name="Tsubouchi T."/>
            <person name="Morono Y."/>
            <person name="Uchiyama I."/>
            <person name="Ito T."/>
            <person name="Fujiyama A."/>
            <person name="Inagaki F."/>
            <person name="Takami H."/>
        </authorList>
    </citation>
    <scope>NUCLEOTIDE SEQUENCE</scope>
    <source>
        <strain evidence="1">Expedition CK06-06</strain>
    </source>
</reference>
<evidence type="ECO:0008006" key="2">
    <source>
        <dbReference type="Google" id="ProtNLM"/>
    </source>
</evidence>
<dbReference type="EMBL" id="BARU01005278">
    <property type="protein sequence ID" value="GAH29164.1"/>
    <property type="molecule type" value="Genomic_DNA"/>
</dbReference>